<feature type="domain" description="Pesticidal crystal protein" evidence="8">
    <location>
        <begin position="119"/>
        <end position="293"/>
    </location>
</feature>
<dbReference type="InterPro" id="IPR008979">
    <property type="entry name" value="Galactose-bd-like_sf"/>
</dbReference>
<dbReference type="AlphaFoldDB" id="U5KRR7"/>
<evidence type="ECO:0000256" key="5">
    <source>
        <dbReference type="ARBA" id="ARBA00029653"/>
    </source>
</evidence>
<dbReference type="InterPro" id="IPR005638">
    <property type="entry name" value="Pest_crys_dom-III"/>
</dbReference>
<dbReference type="Gene3D" id="2.100.10.10">
    <property type="entry name" value="Pesticidal crystal protein, central domain"/>
    <property type="match status" value="1"/>
</dbReference>
<protein>
    <recommendedName>
        <fullName evidence="5">Crystaline entomocidal protoxin</fullName>
    </recommendedName>
</protein>
<dbReference type="InterPro" id="IPR038979">
    <property type="entry name" value="Pest_crys"/>
</dbReference>
<dbReference type="SUPFAM" id="SSF56849">
    <property type="entry name" value="delta-Endotoxin (insectocide), N-terminal domain"/>
    <property type="match status" value="1"/>
</dbReference>
<dbReference type="GO" id="GO:0005102">
    <property type="term" value="F:signaling receptor binding"/>
    <property type="evidence" value="ECO:0007669"/>
    <property type="project" value="InterPro"/>
</dbReference>
<organism evidence="9">
    <name type="scientific">Bacillus thuringiensis</name>
    <dbReference type="NCBI Taxonomy" id="1428"/>
    <lineage>
        <taxon>Bacteria</taxon>
        <taxon>Bacillati</taxon>
        <taxon>Bacillota</taxon>
        <taxon>Bacilli</taxon>
        <taxon>Bacillales</taxon>
        <taxon>Bacillaceae</taxon>
        <taxon>Bacillus</taxon>
        <taxon>Bacillus cereus group</taxon>
    </lineage>
</organism>
<dbReference type="InterPro" id="IPR005639">
    <property type="entry name" value="Pest_crys_dom_I"/>
</dbReference>
<dbReference type="Pfam" id="PF03945">
    <property type="entry name" value="Endotoxin_N"/>
    <property type="match status" value="1"/>
</dbReference>
<dbReference type="SUPFAM" id="SSF49785">
    <property type="entry name" value="Galactose-binding domain-like"/>
    <property type="match status" value="1"/>
</dbReference>
<keyword evidence="3" id="KW-0749">Sporulation</keyword>
<dbReference type="PANTHER" id="PTHR37003">
    <property type="entry name" value="ENDOTOXIN_N DOMAIN-CONTAINING PROTEIN-RELATED"/>
    <property type="match status" value="1"/>
</dbReference>
<sequence>MKDKKYWKYEGGTKMNPYQNKNEYEIVNNPQNYNTVSNRYPYTNDPNVAIQNTNYKDWMNGYEEINPSSISLILASIGILNQAIALTGVLGKTPEIINIVQEMVGLISGSTGNDLLVHTEQLIQQTLAQQYRNAATGAVNAISKSYNDYLMFFRQWERNRTSQNGLQVESAFNTVNTLCLRTLTPQEALSRRGFETLLLPNYALAANFHLLLLRDAVLYRTQWLPNFISTTNANIEILERSINQYRNHCNHWYNDGLNRFARTSFDDWVRFNAYRRDMTLSVLDFVTVFPTYNPINFPTPTNVELTRIVYTDPISPPRGYARTGSPSFRQMEDLIISGSPSFLNQLSIFTTYYHDPRNVNRDFWAGNRNYLSNGTSRQSGATTPWRTNIPMQNIDIFRVNLTTHDIDDISRSYGGVHRSDFIGVNTINNQRTTLFYHQNVDTSRFLIRNETVFLPGDSGLAPNERNYTHRLFQVMTTYRTNPNARRAAFLHAWTHRSLRRRNGFRTDQIMQIPAVKSISNGGDRAVISYTGENMMKLDNLTASLSYKLTAEDSEASNTRFIVRIRYASMNNNRLNLILNGTQIASLNVEGTMQNGGSLTNLQSENFKYATFSGNFKMGSQSIVGIFKEISNADFILDKIELIPIHFMPLLEQKQSYNNYDQNMDTTYQPNYDTYNQNANGMYDDTYYPNNNDSYNQNNTDMYDSGYNNNQNTNYNYDQEYNTYNQNMENTYDQSYENYNPETNNYNQYPNDMYNQEYTNDYNQNSGCRCNQGYNNNYPK</sequence>
<dbReference type="GO" id="GO:0030435">
    <property type="term" value="P:sporulation resulting in formation of a cellular spore"/>
    <property type="evidence" value="ECO:0007669"/>
    <property type="project" value="UniProtKB-KW"/>
</dbReference>
<dbReference type="Gene3D" id="1.20.190.10">
    <property type="entry name" value="Pesticidal crystal protein, N-terminal domain"/>
    <property type="match status" value="1"/>
</dbReference>
<dbReference type="PANTHER" id="PTHR37003:SF2">
    <property type="entry name" value="PESTICIDAL CRYSTAL PROTEIN N-TERMINAL DOMAIN-CONTAINING PROTEIN"/>
    <property type="match status" value="1"/>
</dbReference>
<comment type="similarity">
    <text evidence="1">Belongs to the delta endotoxin family.</text>
</comment>
<dbReference type="Gene3D" id="2.60.120.260">
    <property type="entry name" value="Galactose-binding domain-like"/>
    <property type="match status" value="1"/>
</dbReference>
<dbReference type="EMBL" id="KC156694">
    <property type="protein sequence ID" value="AGU13859.1"/>
    <property type="molecule type" value="Genomic_DNA"/>
</dbReference>
<evidence type="ECO:0000256" key="3">
    <source>
        <dbReference type="ARBA" id="ARBA00022969"/>
    </source>
</evidence>
<feature type="domain" description="Pesticidal crystal protein" evidence="7">
    <location>
        <begin position="509"/>
        <end position="644"/>
    </location>
</feature>
<evidence type="ECO:0000259" key="6">
    <source>
        <dbReference type="Pfam" id="PF00555"/>
    </source>
</evidence>
<evidence type="ECO:0000256" key="1">
    <source>
        <dbReference type="ARBA" id="ARBA00007819"/>
    </source>
</evidence>
<evidence type="ECO:0000259" key="7">
    <source>
        <dbReference type="Pfam" id="PF03944"/>
    </source>
</evidence>
<evidence type="ECO:0000256" key="4">
    <source>
        <dbReference type="ARBA" id="ARBA00023026"/>
    </source>
</evidence>
<feature type="domain" description="Pesticidal crystal protein" evidence="6">
    <location>
        <begin position="301"/>
        <end position="498"/>
    </location>
</feature>
<name>U5KRR7_BACTU</name>
<evidence type="ECO:0000259" key="8">
    <source>
        <dbReference type="Pfam" id="PF03945"/>
    </source>
</evidence>
<dbReference type="SUPFAM" id="SSF51096">
    <property type="entry name" value="delta-Endotoxin (insectocide), middle domain"/>
    <property type="match status" value="1"/>
</dbReference>
<dbReference type="GO" id="GO:0001907">
    <property type="term" value="P:symbiont-mediated killing of host cell"/>
    <property type="evidence" value="ECO:0007669"/>
    <property type="project" value="InterPro"/>
</dbReference>
<evidence type="ECO:0000313" key="9">
    <source>
        <dbReference type="EMBL" id="AGU13859.1"/>
    </source>
</evidence>
<dbReference type="InterPro" id="IPR036716">
    <property type="entry name" value="Pest_crys_N_sf"/>
</dbReference>
<dbReference type="CDD" id="cd04085">
    <property type="entry name" value="delta_endotoxin_C"/>
    <property type="match status" value="1"/>
</dbReference>
<reference evidence="9" key="1">
    <citation type="submission" date="2012-11" db="EMBL/GenBank/DDBJ databases">
        <title>Pesticidal proteins from microbes.</title>
        <authorList>
            <person name="Sampson K.S."/>
        </authorList>
    </citation>
    <scope>NUCLEOTIDE SEQUENCE</scope>
    <source>
        <strain evidence="9">ARP192</strain>
    </source>
</reference>
<keyword evidence="4" id="KW-0843">Virulence</keyword>
<dbReference type="GO" id="GO:0090729">
    <property type="term" value="F:toxin activity"/>
    <property type="evidence" value="ECO:0007669"/>
    <property type="project" value="UniProtKB-KW"/>
</dbReference>
<dbReference type="Pfam" id="PF03944">
    <property type="entry name" value="Endotoxin_C"/>
    <property type="match status" value="1"/>
</dbReference>
<proteinExistence type="inferred from homology"/>
<keyword evidence="2" id="KW-0800">Toxin</keyword>
<accession>U5KRR7</accession>
<evidence type="ECO:0000256" key="2">
    <source>
        <dbReference type="ARBA" id="ARBA00022656"/>
    </source>
</evidence>
<dbReference type="InterPro" id="IPR036399">
    <property type="entry name" value="Pest_cryst_cen_dom_sf"/>
</dbReference>
<dbReference type="Pfam" id="PF00555">
    <property type="entry name" value="Endotoxin_M"/>
    <property type="match status" value="1"/>
</dbReference>
<dbReference type="InterPro" id="IPR001178">
    <property type="entry name" value="Pest_cryst_dom_II"/>
</dbReference>